<dbReference type="AlphaFoldDB" id="A0A3E4UMP1"/>
<evidence type="ECO:0000313" key="4">
    <source>
        <dbReference type="Proteomes" id="UP000261223"/>
    </source>
</evidence>
<dbReference type="Gene3D" id="3.60.21.10">
    <property type="match status" value="1"/>
</dbReference>
<gene>
    <name evidence="3" type="ORF">DXC34_12195</name>
</gene>
<dbReference type="InterPro" id="IPR024654">
    <property type="entry name" value="Calcineurin-like_PHP_lpxH"/>
</dbReference>
<dbReference type="Pfam" id="PF12850">
    <property type="entry name" value="Metallophos_2"/>
    <property type="match status" value="1"/>
</dbReference>
<dbReference type="PANTHER" id="PTHR42850">
    <property type="entry name" value="METALLOPHOSPHOESTERASE"/>
    <property type="match status" value="1"/>
</dbReference>
<dbReference type="InterPro" id="IPR029052">
    <property type="entry name" value="Metallo-depent_PP-like"/>
</dbReference>
<evidence type="ECO:0000256" key="1">
    <source>
        <dbReference type="ARBA" id="ARBA00008950"/>
    </source>
</evidence>
<organism evidence="3 4">
    <name type="scientific">Bacteroides stercoris</name>
    <dbReference type="NCBI Taxonomy" id="46506"/>
    <lineage>
        <taxon>Bacteria</taxon>
        <taxon>Pseudomonadati</taxon>
        <taxon>Bacteroidota</taxon>
        <taxon>Bacteroidia</taxon>
        <taxon>Bacteroidales</taxon>
        <taxon>Bacteroidaceae</taxon>
        <taxon>Bacteroides</taxon>
    </lineage>
</organism>
<accession>A0A3E4UMP1</accession>
<protein>
    <submittedName>
        <fullName evidence="3">Metallophosphoesterase</fullName>
    </submittedName>
</protein>
<dbReference type="PIRSF" id="PIRSF000883">
    <property type="entry name" value="Pesterase_MJ0912"/>
    <property type="match status" value="1"/>
</dbReference>
<comment type="similarity">
    <text evidence="1">Belongs to the metallophosphoesterase superfamily. YfcE family.</text>
</comment>
<dbReference type="PANTHER" id="PTHR42850:SF2">
    <property type="entry name" value="BLL5683 PROTEIN"/>
    <property type="match status" value="1"/>
</dbReference>
<name>A0A3E4UMP1_BACSE</name>
<dbReference type="EMBL" id="QSSV01000015">
    <property type="protein sequence ID" value="RGM12386.1"/>
    <property type="molecule type" value="Genomic_DNA"/>
</dbReference>
<dbReference type="SUPFAM" id="SSF56300">
    <property type="entry name" value="Metallo-dependent phosphatases"/>
    <property type="match status" value="1"/>
</dbReference>
<evidence type="ECO:0000259" key="2">
    <source>
        <dbReference type="Pfam" id="PF12850"/>
    </source>
</evidence>
<dbReference type="InterPro" id="IPR011152">
    <property type="entry name" value="Pesterase_MJ0912"/>
</dbReference>
<dbReference type="InterPro" id="IPR050126">
    <property type="entry name" value="Ap4A_hydrolase"/>
</dbReference>
<evidence type="ECO:0000313" key="3">
    <source>
        <dbReference type="EMBL" id="RGM12386.1"/>
    </source>
</evidence>
<dbReference type="RefSeq" id="WP_117742072.1">
    <property type="nucleotide sequence ID" value="NZ_QSSV01000015.1"/>
</dbReference>
<dbReference type="Proteomes" id="UP000261223">
    <property type="component" value="Unassembled WGS sequence"/>
</dbReference>
<dbReference type="CDD" id="cd00838">
    <property type="entry name" value="MPP_superfamily"/>
    <property type="match status" value="1"/>
</dbReference>
<comment type="caution">
    <text evidence="3">The sequence shown here is derived from an EMBL/GenBank/DDBJ whole genome shotgun (WGS) entry which is preliminary data.</text>
</comment>
<dbReference type="GO" id="GO:0016791">
    <property type="term" value="F:phosphatase activity"/>
    <property type="evidence" value="ECO:0007669"/>
    <property type="project" value="TreeGrafter"/>
</dbReference>
<reference evidence="3 4" key="1">
    <citation type="submission" date="2018-08" db="EMBL/GenBank/DDBJ databases">
        <title>A genome reference for cultivated species of the human gut microbiota.</title>
        <authorList>
            <person name="Zou Y."/>
            <person name="Xue W."/>
            <person name="Luo G."/>
        </authorList>
    </citation>
    <scope>NUCLEOTIDE SEQUENCE [LARGE SCALE GENOMIC DNA]</scope>
    <source>
        <strain evidence="3 4">TF03-6</strain>
    </source>
</reference>
<proteinExistence type="inferred from homology"/>
<feature type="domain" description="Calcineurin-like phosphoesterase" evidence="2">
    <location>
        <begin position="5"/>
        <end position="212"/>
    </location>
</feature>
<dbReference type="GO" id="GO:0005737">
    <property type="term" value="C:cytoplasm"/>
    <property type="evidence" value="ECO:0007669"/>
    <property type="project" value="TreeGrafter"/>
</dbReference>
<sequence length="247" mass="28169">MNKDKFVILSDIHANLTALKAVLSDIQAQGYLPDAVVILGDIINYGMRPNEVISELEKLSYPVVVNLMGNHEKALLDGDLSHFSTERGKQMLQYTSSILSESSLLYIKENMISTGLHAIECQGKHLLFLHGSINDVFWGKLGPDAFSNIYYRNYDYVFSGHTHLPHNMSCFYPDECPRLRNKKKTVFINPGSVGQPRNQNPCAQYVYFELSTGKVHYNAVKYDVEAEYRLYPDFLDVFYKERLILGV</sequence>